<evidence type="ECO:0000313" key="10">
    <source>
        <dbReference type="Proteomes" id="UP000243524"/>
    </source>
</evidence>
<evidence type="ECO:0000256" key="5">
    <source>
        <dbReference type="HAMAP-Rule" id="MF_01334"/>
    </source>
</evidence>
<dbReference type="Gene3D" id="2.40.240.10">
    <property type="entry name" value="Ribosomal Protein L25, Chain P"/>
    <property type="match status" value="1"/>
</dbReference>
<dbReference type="InterPro" id="IPR011035">
    <property type="entry name" value="Ribosomal_bL25/Gln-tRNA_synth"/>
</dbReference>
<dbReference type="GO" id="GO:0003735">
    <property type="term" value="F:structural constituent of ribosome"/>
    <property type="evidence" value="ECO:0007669"/>
    <property type="project" value="InterPro"/>
</dbReference>
<keyword evidence="10" id="KW-1185">Reference proteome</keyword>
<accession>A0A2I0QT32</accession>
<keyword evidence="4 5" id="KW-0687">Ribonucleoprotein</keyword>
<evidence type="ECO:0000259" key="7">
    <source>
        <dbReference type="Pfam" id="PF01386"/>
    </source>
</evidence>
<dbReference type="InterPro" id="IPR020930">
    <property type="entry name" value="Ribosomal_uL5_bac-type"/>
</dbReference>
<dbReference type="EMBL" id="PJNH01000003">
    <property type="protein sequence ID" value="PKR77502.1"/>
    <property type="molecule type" value="Genomic_DNA"/>
</dbReference>
<dbReference type="GO" id="GO:0008097">
    <property type="term" value="F:5S rRNA binding"/>
    <property type="evidence" value="ECO:0007669"/>
    <property type="project" value="InterPro"/>
</dbReference>
<dbReference type="GO" id="GO:0006412">
    <property type="term" value="P:translation"/>
    <property type="evidence" value="ECO:0007669"/>
    <property type="project" value="UniProtKB-UniRule"/>
</dbReference>
<feature type="domain" description="Large ribosomal subunit protein bL25 L25" evidence="7">
    <location>
        <begin position="5"/>
        <end position="92"/>
    </location>
</feature>
<dbReference type="GO" id="GO:0022625">
    <property type="term" value="C:cytosolic large ribosomal subunit"/>
    <property type="evidence" value="ECO:0007669"/>
    <property type="project" value="TreeGrafter"/>
</dbReference>
<comment type="caution">
    <text evidence="9">The sequence shown here is derived from an EMBL/GenBank/DDBJ whole genome shotgun (WGS) entry which is preliminary data.</text>
</comment>
<dbReference type="InterPro" id="IPR020057">
    <property type="entry name" value="Ribosomal_bL25_b-dom"/>
</dbReference>
<comment type="similarity">
    <text evidence="5">Belongs to the bacterial ribosomal protein bL25 family. CTC subfamily.</text>
</comment>
<organism evidence="9 10">
    <name type="scientific">Halalkalibacillus sediminis</name>
    <dbReference type="NCBI Taxonomy" id="2018042"/>
    <lineage>
        <taxon>Bacteria</taxon>
        <taxon>Bacillati</taxon>
        <taxon>Bacillota</taxon>
        <taxon>Bacilli</taxon>
        <taxon>Bacillales</taxon>
        <taxon>Bacillaceae</taxon>
        <taxon>Halalkalibacillus</taxon>
    </lineage>
</organism>
<comment type="subunit">
    <text evidence="5">Part of the 50S ribosomal subunit; part of the 5S rRNA/L5/L18/L25 subcomplex. Contacts the 5S rRNA. Binds to the 5S rRNA independently of L5 and L18.</text>
</comment>
<dbReference type="InterPro" id="IPR029751">
    <property type="entry name" value="Ribosomal_L25_dom"/>
</dbReference>
<dbReference type="PANTHER" id="PTHR33284">
    <property type="entry name" value="RIBOSOMAL PROTEIN L25/GLN-TRNA SYNTHETASE, ANTI-CODON-BINDING DOMAIN-CONTAINING PROTEIN"/>
    <property type="match status" value="1"/>
</dbReference>
<dbReference type="InterPro" id="IPR020056">
    <property type="entry name" value="Rbsml_bL25/Gln-tRNA_synth_N"/>
</dbReference>
<dbReference type="InterPro" id="IPR001021">
    <property type="entry name" value="Ribosomal_bL25_long"/>
</dbReference>
<sequence>MTATINAKARNDMRGSNTKKIRKEGLIPAVVYGKEKEPVTISLDSVELIKKVREEGKNAVFSLDIEGGQTLDVMLYDYQSDVIKDELIHADFYQVDMSSEVDVEVYINVEGESMGEKDGGVRQQTMHQINVRATPNNIPEEITVEVSELEIGDSVTVGDLNVTGKYEIMDDEESTIITILPPQQEDIPEAGEEGLADDEQAEPEVIGEKSDDEEDNKEEK</sequence>
<keyword evidence="3 5" id="KW-0689">Ribosomal protein</keyword>
<dbReference type="NCBIfam" id="TIGR00731">
    <property type="entry name" value="bL25_bact_ctc"/>
    <property type="match status" value="1"/>
</dbReference>
<dbReference type="Gene3D" id="2.170.120.20">
    <property type="entry name" value="Ribosomal protein L25, beta domain"/>
    <property type="match status" value="1"/>
</dbReference>
<evidence type="ECO:0000259" key="8">
    <source>
        <dbReference type="Pfam" id="PF14693"/>
    </source>
</evidence>
<keyword evidence="2 5" id="KW-0694">RNA-binding</keyword>
<dbReference type="NCBIfam" id="NF004133">
    <property type="entry name" value="PRK05618.2-4"/>
    <property type="match status" value="1"/>
</dbReference>
<evidence type="ECO:0000313" key="9">
    <source>
        <dbReference type="EMBL" id="PKR77502.1"/>
    </source>
</evidence>
<dbReference type="CDD" id="cd00495">
    <property type="entry name" value="Ribosomal_L25_TL5_CTC"/>
    <property type="match status" value="1"/>
</dbReference>
<feature type="region of interest" description="Disordered" evidence="6">
    <location>
        <begin position="181"/>
        <end position="220"/>
    </location>
</feature>
<dbReference type="InterPro" id="IPR037121">
    <property type="entry name" value="Ribosomal_bL25_C"/>
</dbReference>
<name>A0A2I0QT32_9BACI</name>
<dbReference type="Pfam" id="PF14693">
    <property type="entry name" value="Ribosomal_TL5_C"/>
    <property type="match status" value="1"/>
</dbReference>
<evidence type="ECO:0000256" key="6">
    <source>
        <dbReference type="SAM" id="MobiDB-lite"/>
    </source>
</evidence>
<dbReference type="Pfam" id="PF01386">
    <property type="entry name" value="Ribosomal_L25p"/>
    <property type="match status" value="1"/>
</dbReference>
<protein>
    <recommendedName>
        <fullName evidence="5">Large ribosomal subunit protein bL25</fullName>
    </recommendedName>
    <alternativeName>
        <fullName evidence="5">General stress protein CTC</fullName>
    </alternativeName>
</protein>
<gene>
    <name evidence="5" type="primary">rplY</name>
    <name evidence="5" type="synonym">ctc</name>
    <name evidence="9" type="ORF">CEY16_12310</name>
</gene>
<feature type="compositionally biased region" description="Acidic residues" evidence="6">
    <location>
        <begin position="210"/>
        <end position="220"/>
    </location>
</feature>
<feature type="compositionally biased region" description="Acidic residues" evidence="6">
    <location>
        <begin position="186"/>
        <end position="202"/>
    </location>
</feature>
<dbReference type="AlphaFoldDB" id="A0A2I0QT32"/>
<feature type="domain" description="Large ribosomal subunit protein bL25 beta" evidence="8">
    <location>
        <begin position="100"/>
        <end position="183"/>
    </location>
</feature>
<dbReference type="PANTHER" id="PTHR33284:SF1">
    <property type="entry name" value="RIBOSOMAL PROTEIN L25_GLN-TRNA SYNTHETASE, ANTI-CODON-BINDING DOMAIN-CONTAINING PROTEIN"/>
    <property type="match status" value="1"/>
</dbReference>
<reference evidence="9 10" key="1">
    <citation type="submission" date="2017-06" db="EMBL/GenBank/DDBJ databases">
        <title>the draft geome sequence of Illustriluteabacillus marina B3227.</title>
        <authorList>
            <person name="He R.-H."/>
            <person name="Du Z.-J."/>
        </authorList>
    </citation>
    <scope>NUCLEOTIDE SEQUENCE [LARGE SCALE GENOMIC DNA]</scope>
    <source>
        <strain evidence="9 10">B3227</strain>
    </source>
</reference>
<evidence type="ECO:0000256" key="1">
    <source>
        <dbReference type="ARBA" id="ARBA00022730"/>
    </source>
</evidence>
<evidence type="ECO:0000256" key="4">
    <source>
        <dbReference type="ARBA" id="ARBA00023274"/>
    </source>
</evidence>
<dbReference type="SUPFAM" id="SSF50715">
    <property type="entry name" value="Ribosomal protein L25-like"/>
    <property type="match status" value="1"/>
</dbReference>
<dbReference type="RefSeq" id="WP_101332330.1">
    <property type="nucleotide sequence ID" value="NZ_PJNH01000003.1"/>
</dbReference>
<proteinExistence type="inferred from homology"/>
<dbReference type="Proteomes" id="UP000243524">
    <property type="component" value="Unassembled WGS sequence"/>
</dbReference>
<evidence type="ECO:0000256" key="3">
    <source>
        <dbReference type="ARBA" id="ARBA00022980"/>
    </source>
</evidence>
<comment type="function">
    <text evidence="5">This is one of the proteins that binds to the 5S RNA in the ribosome where it forms part of the central protuberance.</text>
</comment>
<evidence type="ECO:0000256" key="2">
    <source>
        <dbReference type="ARBA" id="ARBA00022884"/>
    </source>
</evidence>
<dbReference type="OrthoDB" id="9790002at2"/>
<keyword evidence="1 5" id="KW-0699">rRNA-binding</keyword>
<dbReference type="HAMAP" id="MF_01334">
    <property type="entry name" value="Ribosomal_bL25_CTC"/>
    <property type="match status" value="1"/>
</dbReference>